<dbReference type="InterPro" id="IPR017853">
    <property type="entry name" value="GH"/>
</dbReference>
<comment type="function">
    <text evidence="13">Glucosidase involved in the degradation of cellulosic biomass. Active on lichenan.</text>
</comment>
<dbReference type="SUPFAM" id="SSF51445">
    <property type="entry name" value="(Trans)glycosidases"/>
    <property type="match status" value="1"/>
</dbReference>
<dbReference type="PANTHER" id="PTHR31297:SF34">
    <property type="entry name" value="GLUCAN 1,3-BETA-GLUCOSIDASE 2"/>
    <property type="match status" value="1"/>
</dbReference>
<evidence type="ECO:0000259" key="18">
    <source>
        <dbReference type="Pfam" id="PF00150"/>
    </source>
</evidence>
<evidence type="ECO:0000256" key="16">
    <source>
        <dbReference type="SAM" id="MobiDB-lite"/>
    </source>
</evidence>
<organism evidence="19 20">
    <name type="scientific">Paramarasmius palmivorus</name>
    <dbReference type="NCBI Taxonomy" id="297713"/>
    <lineage>
        <taxon>Eukaryota</taxon>
        <taxon>Fungi</taxon>
        <taxon>Dikarya</taxon>
        <taxon>Basidiomycota</taxon>
        <taxon>Agaricomycotina</taxon>
        <taxon>Agaricomycetes</taxon>
        <taxon>Agaricomycetidae</taxon>
        <taxon>Agaricales</taxon>
        <taxon>Marasmiineae</taxon>
        <taxon>Marasmiaceae</taxon>
        <taxon>Paramarasmius</taxon>
    </lineage>
</organism>
<dbReference type="AlphaFoldDB" id="A0AAW0BJG4"/>
<sequence>MADPTRAPLLPEDAASPDPQQRFFGQGVDSPYRDSFLSAGRDSQYASSERPLNPGRETYYAASDREAASPQMDEKSGAVSQKTSRRKAIIIGSVVAGILVILAIILGAYFGTRKKDHNGSSGSSSNSHTGTDSDSDGDNGSDGGVVLAVTGGDGSEVTLEDGTKFTYSNQHGGHWYYDPNDPFNNGAKAQSWTPALNESFNYGVDRVRGAPALFEKYSDVTPKAVDEYTLHAAIRAHPDRGGLEQIEDHYKTFITERDFAEIASAGLNYVRIPIPYWAIDVQEGEPFLPKVAWKYFLKAIGWARKYGLRINLDLHAVPGSQNNWNHSGRLNAGVNMMNGPMGYANAQRTLDYIRILAEFIHQPQYRDVVTMFGVLNEPREPFIGAEQLESFHAEAYRVVREVTGSNDGAWVSIHEGFRSWGDWDNFLPNAHRLALDYHPYIAFGDQVDQDWSERTRQPCDYWAQNVKDRLNNFGLTTNGEYSNAINDCGLFLNGVEEGVRYDGSYVPESRPRVGSCQKYTDWQNFTPERKEGIKQFAMASMDALHNYFFWTWKIGNSSVSGKVETPAWSYQLGLENGWMPTDPREADGFCGDSAAFNRAIQPGSGDVNYAQYPWPPASIRNAGSPSTLPRYTATGPVPTLTGGTLTISGVKPTKTVDVGNGWANPNDQAGAMVPIQGCTYPDIWAGDNAAVPPVCGVARREPQPTPPPTL</sequence>
<evidence type="ECO:0000313" key="19">
    <source>
        <dbReference type="EMBL" id="KAK7026051.1"/>
    </source>
</evidence>
<evidence type="ECO:0000256" key="13">
    <source>
        <dbReference type="ARBA" id="ARBA00037126"/>
    </source>
</evidence>
<evidence type="ECO:0000256" key="5">
    <source>
        <dbReference type="ARBA" id="ARBA00022801"/>
    </source>
</evidence>
<comment type="similarity">
    <text evidence="2">Belongs to the glycosyl hydrolase 5 (cellulase A) family.</text>
</comment>
<keyword evidence="10" id="KW-0326">Glycosidase</keyword>
<dbReference type="GO" id="GO:0004338">
    <property type="term" value="F:glucan exo-1,3-beta-glucosidase activity"/>
    <property type="evidence" value="ECO:0007669"/>
    <property type="project" value="UniProtKB-EC"/>
</dbReference>
<keyword evidence="9" id="KW-0325">Glycoprotein</keyword>
<gene>
    <name evidence="19" type="ORF">VNI00_015778</name>
</gene>
<keyword evidence="11" id="KW-0961">Cell wall biogenesis/degradation</keyword>
<keyword evidence="3" id="KW-1003">Cell membrane</keyword>
<evidence type="ECO:0000313" key="20">
    <source>
        <dbReference type="Proteomes" id="UP001383192"/>
    </source>
</evidence>
<keyword evidence="8 17" id="KW-0472">Membrane</keyword>
<evidence type="ECO:0000256" key="10">
    <source>
        <dbReference type="ARBA" id="ARBA00023295"/>
    </source>
</evidence>
<dbReference type="EMBL" id="JAYKXP010000108">
    <property type="protein sequence ID" value="KAK7026051.1"/>
    <property type="molecule type" value="Genomic_DNA"/>
</dbReference>
<feature type="region of interest" description="Disordered" evidence="16">
    <location>
        <begin position="115"/>
        <end position="155"/>
    </location>
</feature>
<evidence type="ECO:0000256" key="4">
    <source>
        <dbReference type="ARBA" id="ARBA00022692"/>
    </source>
</evidence>
<keyword evidence="4 17" id="KW-0812">Transmembrane</keyword>
<evidence type="ECO:0000256" key="8">
    <source>
        <dbReference type="ARBA" id="ARBA00023136"/>
    </source>
</evidence>
<dbReference type="Gene3D" id="3.20.20.80">
    <property type="entry name" value="Glycosidases"/>
    <property type="match status" value="1"/>
</dbReference>
<evidence type="ECO:0000256" key="2">
    <source>
        <dbReference type="ARBA" id="ARBA00005641"/>
    </source>
</evidence>
<feature type="transmembrane region" description="Helical" evidence="17">
    <location>
        <begin position="88"/>
        <end position="110"/>
    </location>
</feature>
<evidence type="ECO:0000256" key="17">
    <source>
        <dbReference type="SAM" id="Phobius"/>
    </source>
</evidence>
<dbReference type="GO" id="GO:0005576">
    <property type="term" value="C:extracellular region"/>
    <property type="evidence" value="ECO:0007669"/>
    <property type="project" value="TreeGrafter"/>
</dbReference>
<evidence type="ECO:0000256" key="7">
    <source>
        <dbReference type="ARBA" id="ARBA00022989"/>
    </source>
</evidence>
<comment type="caution">
    <text evidence="19">The sequence shown here is derived from an EMBL/GenBank/DDBJ whole genome shotgun (WGS) entry which is preliminary data.</text>
</comment>
<comment type="subcellular location">
    <subcellularLocation>
        <location evidence="1">Cell membrane</location>
        <topology evidence="1">Single-pass type II membrane protein</topology>
    </subcellularLocation>
</comment>
<reference evidence="19 20" key="1">
    <citation type="submission" date="2024-01" db="EMBL/GenBank/DDBJ databases">
        <title>A draft genome for a cacao thread blight-causing isolate of Paramarasmius palmivorus.</title>
        <authorList>
            <person name="Baruah I.K."/>
            <person name="Bukari Y."/>
            <person name="Amoako-Attah I."/>
            <person name="Meinhardt L.W."/>
            <person name="Bailey B.A."/>
            <person name="Cohen S.P."/>
        </authorList>
    </citation>
    <scope>NUCLEOTIDE SEQUENCE [LARGE SCALE GENOMIC DNA]</scope>
    <source>
        <strain evidence="19 20">GH-12</strain>
    </source>
</reference>
<keyword evidence="6" id="KW-0735">Signal-anchor</keyword>
<evidence type="ECO:0000256" key="9">
    <source>
        <dbReference type="ARBA" id="ARBA00023180"/>
    </source>
</evidence>
<protein>
    <recommendedName>
        <fullName evidence="14">glucan 1,3-beta-glucosidase</fullName>
        <ecNumber evidence="14">3.2.1.58</ecNumber>
    </recommendedName>
    <alternativeName>
        <fullName evidence="15">Exo-1,3-beta-glucanase D</fullName>
    </alternativeName>
</protein>
<keyword evidence="20" id="KW-1185">Reference proteome</keyword>
<feature type="domain" description="Glycoside hydrolase family 5" evidence="18">
    <location>
        <begin position="247"/>
        <end position="470"/>
    </location>
</feature>
<feature type="region of interest" description="Disordered" evidence="16">
    <location>
        <begin position="64"/>
        <end position="83"/>
    </location>
</feature>
<name>A0AAW0BJG4_9AGAR</name>
<dbReference type="InterPro" id="IPR050386">
    <property type="entry name" value="Glycosyl_hydrolase_5"/>
</dbReference>
<proteinExistence type="inferred from homology"/>
<evidence type="ECO:0000256" key="1">
    <source>
        <dbReference type="ARBA" id="ARBA00004401"/>
    </source>
</evidence>
<dbReference type="EC" id="3.2.1.58" evidence="14"/>
<feature type="compositionally biased region" description="Low complexity" evidence="16">
    <location>
        <begin position="119"/>
        <end position="132"/>
    </location>
</feature>
<dbReference type="Pfam" id="PF00150">
    <property type="entry name" value="Cellulase"/>
    <property type="match status" value="1"/>
</dbReference>
<dbReference type="GO" id="GO:0009251">
    <property type="term" value="P:glucan catabolic process"/>
    <property type="evidence" value="ECO:0007669"/>
    <property type="project" value="TreeGrafter"/>
</dbReference>
<keyword evidence="7 17" id="KW-1133">Transmembrane helix</keyword>
<dbReference type="InterPro" id="IPR001547">
    <property type="entry name" value="Glyco_hydro_5"/>
</dbReference>
<dbReference type="GO" id="GO:0071555">
    <property type="term" value="P:cell wall organization"/>
    <property type="evidence" value="ECO:0007669"/>
    <property type="project" value="UniProtKB-KW"/>
</dbReference>
<comment type="catalytic activity">
    <reaction evidence="12">
        <text>Successive hydrolysis of beta-D-glucose units from the non-reducing ends of (1-&gt;3)-beta-D-glucans, releasing alpha-glucose.</text>
        <dbReference type="EC" id="3.2.1.58"/>
    </reaction>
</comment>
<evidence type="ECO:0000256" key="3">
    <source>
        <dbReference type="ARBA" id="ARBA00022475"/>
    </source>
</evidence>
<keyword evidence="5" id="KW-0378">Hydrolase</keyword>
<feature type="region of interest" description="Disordered" evidence="16">
    <location>
        <begin position="1"/>
        <end position="56"/>
    </location>
</feature>
<dbReference type="PANTHER" id="PTHR31297">
    <property type="entry name" value="GLUCAN ENDO-1,6-BETA-GLUCOSIDASE B"/>
    <property type="match status" value="1"/>
</dbReference>
<evidence type="ECO:0000256" key="15">
    <source>
        <dbReference type="ARBA" id="ARBA00041260"/>
    </source>
</evidence>
<evidence type="ECO:0000256" key="12">
    <source>
        <dbReference type="ARBA" id="ARBA00036824"/>
    </source>
</evidence>
<evidence type="ECO:0000256" key="14">
    <source>
        <dbReference type="ARBA" id="ARBA00038929"/>
    </source>
</evidence>
<accession>A0AAW0BJG4</accession>
<evidence type="ECO:0000256" key="11">
    <source>
        <dbReference type="ARBA" id="ARBA00023316"/>
    </source>
</evidence>
<dbReference type="GO" id="GO:0009986">
    <property type="term" value="C:cell surface"/>
    <property type="evidence" value="ECO:0007669"/>
    <property type="project" value="TreeGrafter"/>
</dbReference>
<dbReference type="Proteomes" id="UP001383192">
    <property type="component" value="Unassembled WGS sequence"/>
</dbReference>
<evidence type="ECO:0000256" key="6">
    <source>
        <dbReference type="ARBA" id="ARBA00022968"/>
    </source>
</evidence>
<feature type="compositionally biased region" description="Basic and acidic residues" evidence="16">
    <location>
        <begin position="64"/>
        <end position="76"/>
    </location>
</feature>
<dbReference type="GO" id="GO:0005886">
    <property type="term" value="C:plasma membrane"/>
    <property type="evidence" value="ECO:0007669"/>
    <property type="project" value="UniProtKB-SubCell"/>
</dbReference>